<dbReference type="HOGENOM" id="CLU_2979416_0_0_1"/>
<protein>
    <submittedName>
        <fullName evidence="1">Unplaced genomic scaffold K443scaffold_135, whole genome shotgun sequence</fullName>
    </submittedName>
</protein>
<dbReference type="Proteomes" id="UP000054477">
    <property type="component" value="Unassembled WGS sequence"/>
</dbReference>
<dbReference type="EMBL" id="KN838670">
    <property type="protein sequence ID" value="KIJ98399.1"/>
    <property type="molecule type" value="Genomic_DNA"/>
</dbReference>
<evidence type="ECO:0000313" key="2">
    <source>
        <dbReference type="Proteomes" id="UP000054477"/>
    </source>
</evidence>
<keyword evidence="2" id="KW-1185">Reference proteome</keyword>
<organism evidence="1 2">
    <name type="scientific">Laccaria amethystina LaAM-08-1</name>
    <dbReference type="NCBI Taxonomy" id="1095629"/>
    <lineage>
        <taxon>Eukaryota</taxon>
        <taxon>Fungi</taxon>
        <taxon>Dikarya</taxon>
        <taxon>Basidiomycota</taxon>
        <taxon>Agaricomycotina</taxon>
        <taxon>Agaricomycetes</taxon>
        <taxon>Agaricomycetidae</taxon>
        <taxon>Agaricales</taxon>
        <taxon>Agaricineae</taxon>
        <taxon>Hydnangiaceae</taxon>
        <taxon>Laccaria</taxon>
    </lineage>
</organism>
<name>A0A0C9WMQ9_9AGAR</name>
<evidence type="ECO:0000313" key="1">
    <source>
        <dbReference type="EMBL" id="KIJ98399.1"/>
    </source>
</evidence>
<reference evidence="1 2" key="1">
    <citation type="submission" date="2014-04" db="EMBL/GenBank/DDBJ databases">
        <authorList>
            <consortium name="DOE Joint Genome Institute"/>
            <person name="Kuo A."/>
            <person name="Kohler A."/>
            <person name="Nagy L.G."/>
            <person name="Floudas D."/>
            <person name="Copeland A."/>
            <person name="Barry K.W."/>
            <person name="Cichocki N."/>
            <person name="Veneault-Fourrey C."/>
            <person name="LaButti K."/>
            <person name="Lindquist E.A."/>
            <person name="Lipzen A."/>
            <person name="Lundell T."/>
            <person name="Morin E."/>
            <person name="Murat C."/>
            <person name="Sun H."/>
            <person name="Tunlid A."/>
            <person name="Henrissat B."/>
            <person name="Grigoriev I.V."/>
            <person name="Hibbett D.S."/>
            <person name="Martin F."/>
            <person name="Nordberg H.P."/>
            <person name="Cantor M.N."/>
            <person name="Hua S.X."/>
        </authorList>
    </citation>
    <scope>NUCLEOTIDE SEQUENCE [LARGE SCALE GENOMIC DNA]</scope>
    <source>
        <strain evidence="1 2">LaAM-08-1</strain>
    </source>
</reference>
<proteinExistence type="predicted"/>
<reference evidence="2" key="2">
    <citation type="submission" date="2015-01" db="EMBL/GenBank/DDBJ databases">
        <title>Evolutionary Origins and Diversification of the Mycorrhizal Mutualists.</title>
        <authorList>
            <consortium name="DOE Joint Genome Institute"/>
            <consortium name="Mycorrhizal Genomics Consortium"/>
            <person name="Kohler A."/>
            <person name="Kuo A."/>
            <person name="Nagy L.G."/>
            <person name="Floudas D."/>
            <person name="Copeland A."/>
            <person name="Barry K.W."/>
            <person name="Cichocki N."/>
            <person name="Veneault-Fourrey C."/>
            <person name="LaButti K."/>
            <person name="Lindquist E.A."/>
            <person name="Lipzen A."/>
            <person name="Lundell T."/>
            <person name="Morin E."/>
            <person name="Murat C."/>
            <person name="Riley R."/>
            <person name="Ohm R."/>
            <person name="Sun H."/>
            <person name="Tunlid A."/>
            <person name="Henrissat B."/>
            <person name="Grigoriev I.V."/>
            <person name="Hibbett D.S."/>
            <person name="Martin F."/>
        </authorList>
    </citation>
    <scope>NUCLEOTIDE SEQUENCE [LARGE SCALE GENOMIC DNA]</scope>
    <source>
        <strain evidence="2">LaAM-08-1</strain>
    </source>
</reference>
<dbReference type="AlphaFoldDB" id="A0A0C9WMQ9"/>
<sequence>MIFLLEISISFRVTPHSQCPKESFPDHDQQPDPHSNVCLGRSKLASASFPHRHPERLF</sequence>
<accession>A0A0C9WMQ9</accession>
<gene>
    <name evidence="1" type="ORF">K443DRAFT_680831</name>
</gene>